<evidence type="ECO:0000259" key="16">
    <source>
        <dbReference type="PROSITE" id="PS51278"/>
    </source>
</evidence>
<dbReference type="SUPFAM" id="SSF69336">
    <property type="entry name" value="Alpha subunit of glutamate synthase, C-terminal domain"/>
    <property type="match status" value="1"/>
</dbReference>
<evidence type="ECO:0000256" key="15">
    <source>
        <dbReference type="SAM" id="MobiDB-lite"/>
    </source>
</evidence>
<dbReference type="PANTHER" id="PTHR11938">
    <property type="entry name" value="FAD NADPH DEHYDROGENASE/OXIDOREDUCTASE"/>
    <property type="match status" value="1"/>
</dbReference>
<comment type="pathway">
    <text evidence="14">Amino-acid biosynthesis.</text>
</comment>
<dbReference type="InterPro" id="IPR029055">
    <property type="entry name" value="Ntn_hydrolases_N"/>
</dbReference>
<sequence length="1518" mass="163317">MTNPQPRTTPPTLRGQLREDGQHDSLYRQAERARLEPRFPGSFDSVGHDACGILCKIRKTGEATHGNVVRALEELAHMAHRSGEVRGEGDGAGIQTDIPRRLWKTWYDEAHLPSATVDAPEFFVAHLFVPQGLNVREIQDALRVLAPRYGVQVQLERVGQVYSSALGPVARLTEPQFVQLSGTVQGDTSGDRNRQLFRLGLALEAQQPVHVVSLSTHSVVYKVRGSAELLPRYYPDLSHPEFVSVCTIGHNRYSTNTLSTFEQVQPFTLLAHNGEINTIDRLRKEGDQLGLPLTGGSDSQDLNRVLAGHIHVQGLSLLEAIESVFPPVLSEVKSFSTSLQSAYIGLRAGGGPLAQGPAAIISRDQDECVFSVDAMGLRPLWFGETEKEYFWSSERGVIPLGSMVADPAPFAPGEKMVAELGAGTVRLHANEQVQRLVLERVHQKGYNFDGAHARVQGPHLEPLDSDLPQFSKAARAAFGWDRWDEEYVKAVADRGAEPIASLGFDGQMPALKADKPNLAEFFRETVAVVTNPAIDREREIEHFSTRALLGRRPLPGSSDGNSVDLLTPVLAVTRAVAERHGTLTVAGLKAALKVQTLPVNLRQRENITDALTRLKVSAVEAVQNGAEVLLLDDTALYADGDAALDIVLAVGALEGHLTATRNDAGVSLRRLTSVVVRSAQVRNLHDLMLLVGLGAEAVEPAAAYALYPSPEAESNLVAGLTKGVEKVMSTMGIHELRGYGQIFAALGLSRDLLAELGVRGFWGGEVSGQQRGYSLKALGATLRRRLEKYQANSEIMDRDQRFNPRVFKAAFSLANGEIDASDYQARIRALETEMPLAARQLLEFRTPGDAENIDPDSVDLAIGGHSLPFVISAMSFGSQGETAFRSYVEAAKKLNMMAMNGEGGEIPSMIGQYNHWRGQQVASGRFGVSSTMLNSCHVIEIKVGQGAKPGEGGHLPGKKVTDKVAEARHAVRGIDLISPSNNHDVYSIEDLAQLVEELKTINPNAKISVKVPVVPGIGTIAMGVAKAGAHIITLSGFEGGTGAARSHALKYAGMPVEFGVKRAHRALTQAGLRDKVELWADGGLKTALDVARMVALGADRVGFGTLSMVAIGCTICRGCQLDTCHVGIATQVETQEQATAHGMKRFVPRELPNEVQRLHTFYSAVASTLREIVAGLGLSSLSDLRGRSDLLTAQTSALDLTELLERVEEPEAWKAIGSRVIHKPLNYMTRMVSEWVSDAIADEGEDDVVYRDGPVASAERALGTHLVGTLARERRMSQGRRVQLHFEAGSIPGNGLGAFNNAPVDIQVDGGAQDGVGKSALGGRIVILKGRNHQGNRVDGSVGKSFAYGAIGGRFLIQGSADSRFCVRLSGADVVLGGDLRTPVDDTLGALATRANAKGYAFEYMTAGRAVVVGDPGPWICSGMSGGVVYVRHEPAHGLDDAALHRRLAKGASVKILPLGAQGVSDLRELLGDYHDVLLRSEQPVPARRIAELLVDPAAHFRMILPAAQTVDQSVATE</sequence>
<feature type="region of interest" description="Disordered" evidence="15">
    <location>
        <begin position="1"/>
        <end position="22"/>
    </location>
</feature>
<dbReference type="InterPro" id="IPR013785">
    <property type="entry name" value="Aldolase_TIM"/>
</dbReference>
<feature type="domain" description="Glutamine amidotransferase type-2" evidence="16">
    <location>
        <begin position="51"/>
        <end position="421"/>
    </location>
</feature>
<evidence type="ECO:0000256" key="5">
    <source>
        <dbReference type="ARBA" id="ARBA00022630"/>
    </source>
</evidence>
<dbReference type="SUPFAM" id="SSF56235">
    <property type="entry name" value="N-terminal nucleophile aminohydrolases (Ntn hydrolases)"/>
    <property type="match status" value="1"/>
</dbReference>
<dbReference type="InterPro" id="IPR002489">
    <property type="entry name" value="Glu_synth_asu_C"/>
</dbReference>
<keyword evidence="8" id="KW-0315">Glutamine amidotransferase</keyword>
<dbReference type="Pfam" id="PF04898">
    <property type="entry name" value="Glu_syn_central"/>
    <property type="match status" value="1"/>
</dbReference>
<dbReference type="InterPro" id="IPR036485">
    <property type="entry name" value="Glu_synth_asu_C_sf"/>
</dbReference>
<dbReference type="GO" id="GO:0046872">
    <property type="term" value="F:metal ion binding"/>
    <property type="evidence" value="ECO:0007669"/>
    <property type="project" value="UniProtKB-KW"/>
</dbReference>
<keyword evidence="4" id="KW-0028">Amino-acid biosynthesis</keyword>
<dbReference type="CDD" id="cd02808">
    <property type="entry name" value="GltS_FMN"/>
    <property type="match status" value="1"/>
</dbReference>
<dbReference type="RefSeq" id="WP_188964351.1">
    <property type="nucleotide sequence ID" value="NZ_BMOE01000015.1"/>
</dbReference>
<evidence type="ECO:0000256" key="13">
    <source>
        <dbReference type="ARBA" id="ARBA00023291"/>
    </source>
</evidence>
<dbReference type="EMBL" id="BMOE01000015">
    <property type="protein sequence ID" value="GGJ86060.1"/>
    <property type="molecule type" value="Genomic_DNA"/>
</dbReference>
<evidence type="ECO:0000256" key="8">
    <source>
        <dbReference type="ARBA" id="ARBA00022962"/>
    </source>
</evidence>
<evidence type="ECO:0000313" key="18">
    <source>
        <dbReference type="Proteomes" id="UP000635726"/>
    </source>
</evidence>
<evidence type="ECO:0000256" key="3">
    <source>
        <dbReference type="ARBA" id="ARBA00009716"/>
    </source>
</evidence>
<dbReference type="GO" id="GO:0006537">
    <property type="term" value="P:glutamate biosynthetic process"/>
    <property type="evidence" value="ECO:0007669"/>
    <property type="project" value="UniProtKB-KW"/>
</dbReference>
<dbReference type="PROSITE" id="PS51278">
    <property type="entry name" value="GATASE_TYPE_2"/>
    <property type="match status" value="1"/>
</dbReference>
<comment type="cofactor">
    <cofactor evidence="1">
        <name>FMN</name>
        <dbReference type="ChEBI" id="CHEBI:58210"/>
    </cofactor>
</comment>
<keyword evidence="11" id="KW-0411">Iron-sulfur</keyword>
<dbReference type="InterPro" id="IPR002932">
    <property type="entry name" value="Glu_synthdom"/>
</dbReference>
<evidence type="ECO:0000256" key="12">
    <source>
        <dbReference type="ARBA" id="ARBA00023164"/>
    </source>
</evidence>
<dbReference type="Pfam" id="PF01645">
    <property type="entry name" value="Glu_synthase"/>
    <property type="match status" value="1"/>
</dbReference>
<evidence type="ECO:0000256" key="14">
    <source>
        <dbReference type="ARBA" id="ARBA00029440"/>
    </source>
</evidence>
<reference evidence="17" key="1">
    <citation type="journal article" date="2014" name="Int. J. Syst. Evol. Microbiol.">
        <title>Complete genome sequence of Corynebacterium casei LMG S-19264T (=DSM 44701T), isolated from a smear-ripened cheese.</title>
        <authorList>
            <consortium name="US DOE Joint Genome Institute (JGI-PGF)"/>
            <person name="Walter F."/>
            <person name="Albersmeier A."/>
            <person name="Kalinowski J."/>
            <person name="Ruckert C."/>
        </authorList>
    </citation>
    <scope>NUCLEOTIDE SEQUENCE</scope>
    <source>
        <strain evidence="17">JCM 14371</strain>
    </source>
</reference>
<accession>A0A917PPA8</accession>
<evidence type="ECO:0000256" key="1">
    <source>
        <dbReference type="ARBA" id="ARBA00001917"/>
    </source>
</evidence>
<comment type="caution">
    <text evidence="17">The sequence shown here is derived from an EMBL/GenBank/DDBJ whole genome shotgun (WGS) entry which is preliminary data.</text>
</comment>
<dbReference type="SUPFAM" id="SSF51395">
    <property type="entry name" value="FMN-linked oxidoreductases"/>
    <property type="match status" value="1"/>
</dbReference>
<evidence type="ECO:0000256" key="4">
    <source>
        <dbReference type="ARBA" id="ARBA00022605"/>
    </source>
</evidence>
<evidence type="ECO:0000256" key="7">
    <source>
        <dbReference type="ARBA" id="ARBA00022723"/>
    </source>
</evidence>
<reference evidence="17" key="2">
    <citation type="submission" date="2020-09" db="EMBL/GenBank/DDBJ databases">
        <authorList>
            <person name="Sun Q."/>
            <person name="Ohkuma M."/>
        </authorList>
    </citation>
    <scope>NUCLEOTIDE SEQUENCE</scope>
    <source>
        <strain evidence="17">JCM 14371</strain>
    </source>
</reference>
<evidence type="ECO:0000313" key="17">
    <source>
        <dbReference type="EMBL" id="GGJ86060.1"/>
    </source>
</evidence>
<keyword evidence="6" id="KW-0288">FMN</keyword>
<keyword evidence="10" id="KW-0408">Iron</keyword>
<dbReference type="InterPro" id="IPR017932">
    <property type="entry name" value="GATase_2_dom"/>
</dbReference>
<dbReference type="GO" id="GO:0015930">
    <property type="term" value="F:glutamate synthase activity"/>
    <property type="evidence" value="ECO:0007669"/>
    <property type="project" value="InterPro"/>
</dbReference>
<dbReference type="Gene3D" id="2.160.20.60">
    <property type="entry name" value="Glutamate synthase, alpha subunit, C-terminal domain"/>
    <property type="match status" value="1"/>
</dbReference>
<dbReference type="PANTHER" id="PTHR11938:SF133">
    <property type="entry name" value="GLUTAMATE SYNTHASE (NADH)"/>
    <property type="match status" value="1"/>
</dbReference>
<dbReference type="InterPro" id="IPR050711">
    <property type="entry name" value="ET-N_metabolism_enzyme"/>
</dbReference>
<dbReference type="InterPro" id="IPR006982">
    <property type="entry name" value="Glu_synth_centr_N"/>
</dbReference>
<keyword evidence="18" id="KW-1185">Reference proteome</keyword>
<dbReference type="Gene3D" id="3.60.20.10">
    <property type="entry name" value="Glutamine Phosphoribosylpyrophosphate, subunit 1, domain 1"/>
    <property type="match status" value="1"/>
</dbReference>
<dbReference type="GO" id="GO:0019676">
    <property type="term" value="P:ammonia assimilation cycle"/>
    <property type="evidence" value="ECO:0007669"/>
    <property type="project" value="TreeGrafter"/>
</dbReference>
<evidence type="ECO:0000256" key="11">
    <source>
        <dbReference type="ARBA" id="ARBA00023014"/>
    </source>
</evidence>
<dbReference type="Pfam" id="PF01493">
    <property type="entry name" value="GXGXG"/>
    <property type="match status" value="1"/>
</dbReference>
<evidence type="ECO:0000256" key="6">
    <source>
        <dbReference type="ARBA" id="ARBA00022643"/>
    </source>
</evidence>
<evidence type="ECO:0000256" key="2">
    <source>
        <dbReference type="ARBA" id="ARBA00001927"/>
    </source>
</evidence>
<evidence type="ECO:0000256" key="10">
    <source>
        <dbReference type="ARBA" id="ARBA00023004"/>
    </source>
</evidence>
<protein>
    <submittedName>
        <fullName evidence="17">Glutamate synthase</fullName>
    </submittedName>
</protein>
<keyword evidence="5" id="KW-0285">Flavoprotein</keyword>
<proteinExistence type="inferred from homology"/>
<dbReference type="Pfam" id="PF00310">
    <property type="entry name" value="GATase_2"/>
    <property type="match status" value="1"/>
</dbReference>
<dbReference type="CDD" id="cd00504">
    <property type="entry name" value="GXGXG"/>
    <property type="match status" value="1"/>
</dbReference>
<evidence type="ECO:0000256" key="9">
    <source>
        <dbReference type="ARBA" id="ARBA00023002"/>
    </source>
</evidence>
<dbReference type="Gene3D" id="3.20.20.70">
    <property type="entry name" value="Aldolase class I"/>
    <property type="match status" value="2"/>
</dbReference>
<gene>
    <name evidence="17" type="ORF">GCM10008939_32400</name>
</gene>
<keyword evidence="12" id="KW-0314">Glutamate biosynthesis</keyword>
<keyword evidence="9" id="KW-0560">Oxidoreductase</keyword>
<comment type="cofactor">
    <cofactor evidence="2">
        <name>[3Fe-4S] cluster</name>
        <dbReference type="ChEBI" id="CHEBI:21137"/>
    </cofactor>
</comment>
<name>A0A917PPA8_9DEIO</name>
<comment type="similarity">
    <text evidence="3">Belongs to the glutamate synthase family.</text>
</comment>
<keyword evidence="13" id="KW-0003">3Fe-4S</keyword>
<keyword evidence="7" id="KW-0479">Metal-binding</keyword>
<dbReference type="GO" id="GO:0051538">
    <property type="term" value="F:3 iron, 4 sulfur cluster binding"/>
    <property type="evidence" value="ECO:0007669"/>
    <property type="project" value="UniProtKB-KW"/>
</dbReference>
<dbReference type="Proteomes" id="UP000635726">
    <property type="component" value="Unassembled WGS sequence"/>
</dbReference>
<organism evidence="17 18">
    <name type="scientific">Deinococcus aquiradiocola</name>
    <dbReference type="NCBI Taxonomy" id="393059"/>
    <lineage>
        <taxon>Bacteria</taxon>
        <taxon>Thermotogati</taxon>
        <taxon>Deinococcota</taxon>
        <taxon>Deinococci</taxon>
        <taxon>Deinococcales</taxon>
        <taxon>Deinococcaceae</taxon>
        <taxon>Deinococcus</taxon>
    </lineage>
</organism>